<evidence type="ECO:0000313" key="2">
    <source>
        <dbReference type="EMBL" id="KAJ7623530.1"/>
    </source>
</evidence>
<feature type="transmembrane region" description="Helical" evidence="1">
    <location>
        <begin position="7"/>
        <end position="26"/>
    </location>
</feature>
<accession>A0AAD7BK40</accession>
<name>A0AAD7BK40_9AGAR</name>
<evidence type="ECO:0000256" key="1">
    <source>
        <dbReference type="SAM" id="Phobius"/>
    </source>
</evidence>
<keyword evidence="1" id="KW-0472">Membrane</keyword>
<dbReference type="Proteomes" id="UP001221142">
    <property type="component" value="Unassembled WGS sequence"/>
</dbReference>
<sequence>MLRLARNFLTYTTGAGAVGFGGFLLFTRKSHFVPFNLDNDPLYNSTLFQRLNPNENRPILHDLCVRRVPLTQIRPELLKEEGKLAEAFCAGIWSGIGYDVQRKILEKKHRGPETAHQLWDRPELAASTYPVGTEITDHFEVVSHTSTSIVLRAGDCPRNSGPRDADGLFEMSAVVDESKQVAEFALKCIFFHSEGTNNSERMPEPVAFLHRLYTKLWMETGLKNQVLK</sequence>
<reference evidence="2" key="1">
    <citation type="submission" date="2023-03" db="EMBL/GenBank/DDBJ databases">
        <title>Massive genome expansion in bonnet fungi (Mycena s.s.) driven by repeated elements and novel gene families across ecological guilds.</title>
        <authorList>
            <consortium name="Lawrence Berkeley National Laboratory"/>
            <person name="Harder C.B."/>
            <person name="Miyauchi S."/>
            <person name="Viragh M."/>
            <person name="Kuo A."/>
            <person name="Thoen E."/>
            <person name="Andreopoulos B."/>
            <person name="Lu D."/>
            <person name="Skrede I."/>
            <person name="Drula E."/>
            <person name="Henrissat B."/>
            <person name="Morin E."/>
            <person name="Kohler A."/>
            <person name="Barry K."/>
            <person name="LaButti K."/>
            <person name="Morin E."/>
            <person name="Salamov A."/>
            <person name="Lipzen A."/>
            <person name="Mereny Z."/>
            <person name="Hegedus B."/>
            <person name="Baldrian P."/>
            <person name="Stursova M."/>
            <person name="Weitz H."/>
            <person name="Taylor A."/>
            <person name="Grigoriev I.V."/>
            <person name="Nagy L.G."/>
            <person name="Martin F."/>
            <person name="Kauserud H."/>
        </authorList>
    </citation>
    <scope>NUCLEOTIDE SEQUENCE</scope>
    <source>
        <strain evidence="2">9284</strain>
    </source>
</reference>
<dbReference type="EMBL" id="JARKIF010000014">
    <property type="protein sequence ID" value="KAJ7623530.1"/>
    <property type="molecule type" value="Genomic_DNA"/>
</dbReference>
<gene>
    <name evidence="2" type="ORF">FB45DRAFT_108156</name>
</gene>
<keyword evidence="1" id="KW-0812">Transmembrane</keyword>
<proteinExistence type="predicted"/>
<protein>
    <submittedName>
        <fullName evidence="2">Uncharacterized protein</fullName>
    </submittedName>
</protein>
<organism evidence="2 3">
    <name type="scientific">Roridomyces roridus</name>
    <dbReference type="NCBI Taxonomy" id="1738132"/>
    <lineage>
        <taxon>Eukaryota</taxon>
        <taxon>Fungi</taxon>
        <taxon>Dikarya</taxon>
        <taxon>Basidiomycota</taxon>
        <taxon>Agaricomycotina</taxon>
        <taxon>Agaricomycetes</taxon>
        <taxon>Agaricomycetidae</taxon>
        <taxon>Agaricales</taxon>
        <taxon>Marasmiineae</taxon>
        <taxon>Mycenaceae</taxon>
        <taxon>Roridomyces</taxon>
    </lineage>
</organism>
<comment type="caution">
    <text evidence="2">The sequence shown here is derived from an EMBL/GenBank/DDBJ whole genome shotgun (WGS) entry which is preliminary data.</text>
</comment>
<keyword evidence="3" id="KW-1185">Reference proteome</keyword>
<evidence type="ECO:0000313" key="3">
    <source>
        <dbReference type="Proteomes" id="UP001221142"/>
    </source>
</evidence>
<dbReference type="AlphaFoldDB" id="A0AAD7BK40"/>
<keyword evidence="1" id="KW-1133">Transmembrane helix</keyword>